<keyword evidence="3" id="KW-1185">Reference proteome</keyword>
<evidence type="ECO:0000313" key="3">
    <source>
        <dbReference type="Proteomes" id="UP000285624"/>
    </source>
</evidence>
<evidence type="ECO:0000256" key="1">
    <source>
        <dbReference type="SAM" id="SignalP"/>
    </source>
</evidence>
<name>A0A421GEV8_9STRA</name>
<dbReference type="Proteomes" id="UP000285624">
    <property type="component" value="Unassembled WGS sequence"/>
</dbReference>
<feature type="non-terminal residue" evidence="2">
    <location>
        <position position="69"/>
    </location>
</feature>
<comment type="caution">
    <text evidence="2">The sequence shown here is derived from an EMBL/GenBank/DDBJ whole genome shotgun (WGS) entry which is preliminary data.</text>
</comment>
<organism evidence="2 3">
    <name type="scientific">Phytophthora kernoviae</name>
    <dbReference type="NCBI Taxonomy" id="325452"/>
    <lineage>
        <taxon>Eukaryota</taxon>
        <taxon>Sar</taxon>
        <taxon>Stramenopiles</taxon>
        <taxon>Oomycota</taxon>
        <taxon>Peronosporomycetes</taxon>
        <taxon>Peronosporales</taxon>
        <taxon>Peronosporaceae</taxon>
        <taxon>Phytophthora</taxon>
    </lineage>
</organism>
<reference evidence="2 3" key="1">
    <citation type="journal article" date="2019" name="Mol. Plant Pathol.">
        <title>Genome sequencing of oomycete isolates from Chile supports the New Zealand origin of Phytophthora kernoviae and makes available the first Nothophytophthora sp. genome.</title>
        <authorList>
            <person name="Studholme D.J."/>
            <person name="Panda P."/>
            <person name="Sanfuentes Von Stowasser E."/>
            <person name="Gonzalez M."/>
            <person name="Hill R."/>
            <person name="Sambles C."/>
            <person name="Grant M."/>
            <person name="Williams N.M."/>
            <person name="McDougal R.L."/>
        </authorList>
    </citation>
    <scope>NUCLEOTIDE SEQUENCE [LARGE SCALE GENOMIC DNA]</scope>
    <source>
        <strain evidence="2">Chile4</strain>
    </source>
</reference>
<proteinExistence type="predicted"/>
<feature type="signal peptide" evidence="1">
    <location>
        <begin position="1"/>
        <end position="21"/>
    </location>
</feature>
<evidence type="ECO:0008006" key="4">
    <source>
        <dbReference type="Google" id="ProtNLM"/>
    </source>
</evidence>
<accession>A0A421GEV8</accession>
<feature type="chain" id="PRO_5019374226" description="RxLR effector protein" evidence="1">
    <location>
        <begin position="22"/>
        <end position="69"/>
    </location>
</feature>
<protein>
    <recommendedName>
        <fullName evidence="4">RxLR effector protein</fullName>
    </recommendedName>
</protein>
<gene>
    <name evidence="2" type="ORF">BBO99_00008598</name>
</gene>
<dbReference type="EMBL" id="MBDN02000473">
    <property type="protein sequence ID" value="RLN75013.1"/>
    <property type="molecule type" value="Genomic_DNA"/>
</dbReference>
<keyword evidence="1" id="KW-0732">Signal</keyword>
<dbReference type="AlphaFoldDB" id="A0A421GEV8"/>
<sequence length="69" mass="7071">MRLYSILMATTAALLATCSTAATTKAGFCAKPRVRITEVDVGASVENSEDEVGLKVVAIASLPSGGSRI</sequence>
<evidence type="ECO:0000313" key="2">
    <source>
        <dbReference type="EMBL" id="RLN75013.1"/>
    </source>
</evidence>